<dbReference type="Proteomes" id="UP000239047">
    <property type="component" value="Unassembled WGS sequence"/>
</dbReference>
<feature type="transmembrane region" description="Helical" evidence="1">
    <location>
        <begin position="98"/>
        <end position="120"/>
    </location>
</feature>
<dbReference type="PIRSF" id="PIRSF037259">
    <property type="entry name" value="EcsB_ABC"/>
    <property type="match status" value="1"/>
</dbReference>
<dbReference type="RefSeq" id="WP_104056552.1">
    <property type="nucleotide sequence ID" value="NZ_PREZ01000001.1"/>
</dbReference>
<name>A0A2S5GH68_9BACL</name>
<comment type="caution">
    <text evidence="2">The sequence shown here is derived from an EMBL/GenBank/DDBJ whole genome shotgun (WGS) entry which is preliminary data.</text>
</comment>
<feature type="transmembrane region" description="Helical" evidence="1">
    <location>
        <begin position="168"/>
        <end position="185"/>
    </location>
</feature>
<sequence>MKHVNDLWASRLQDYNRELQKYLRYIFNGHLMFVLIFAVGGGGYAYSNWVSTLNEDFNAALIMAVIIGLIVTMSPIYTYLKEPDKVYLTPLEGQMKRYFVSAGVSSFFFQSYLVLIALAASMPMYVKVQGVGFSSFFLLLAIVLALKVWNLFVRWLVLKFQEISTHRIDMLIRLIMNIFFLWTVFARVSLWVPAAIALILAGYLIGFKRLTKKKTLKWELLIDLEHARLHRFYRFANLFTDVPHLKGQAKRRIWLDPFLKRSPFGPKFTYRYLYVRTFLRSDEYFGLWVRLTIIASVINIGSGNVWVKAAVAVLFLYLTGFQLIPMLKKHELKIWPDLYPIPSGYKNESFKGVLSTVLIVQGALFIVVSSWGGEWFDACVVAFACLLFYALFMYSYVPSQIKKWYSPLT</sequence>
<evidence type="ECO:0000313" key="2">
    <source>
        <dbReference type="EMBL" id="PPA72402.1"/>
    </source>
</evidence>
<dbReference type="GO" id="GO:0016020">
    <property type="term" value="C:membrane"/>
    <property type="evidence" value="ECO:0007669"/>
    <property type="project" value="InterPro"/>
</dbReference>
<reference evidence="2 3" key="1">
    <citation type="submission" date="2018-02" db="EMBL/GenBank/DDBJ databases">
        <title>Jeotgalibacillus proteolyticum sp. nov. a protease producing bacterium isolated from ocean sediments of Laizhou Bay.</title>
        <authorList>
            <person name="Li Y."/>
        </authorList>
    </citation>
    <scope>NUCLEOTIDE SEQUENCE [LARGE SCALE GENOMIC DNA]</scope>
    <source>
        <strain evidence="2 3">22-7</strain>
    </source>
</reference>
<dbReference type="AlphaFoldDB" id="A0A2S5GH68"/>
<evidence type="ECO:0000256" key="1">
    <source>
        <dbReference type="SAM" id="Phobius"/>
    </source>
</evidence>
<protein>
    <submittedName>
        <fullName evidence="2">ABC transporter permease</fullName>
    </submittedName>
</protein>
<feature type="transmembrane region" description="Helical" evidence="1">
    <location>
        <begin position="25"/>
        <end position="45"/>
    </location>
</feature>
<feature type="transmembrane region" description="Helical" evidence="1">
    <location>
        <begin position="375"/>
        <end position="397"/>
    </location>
</feature>
<evidence type="ECO:0000313" key="3">
    <source>
        <dbReference type="Proteomes" id="UP000239047"/>
    </source>
</evidence>
<feature type="transmembrane region" description="Helical" evidence="1">
    <location>
        <begin position="349"/>
        <end position="369"/>
    </location>
</feature>
<feature type="transmembrane region" description="Helical" evidence="1">
    <location>
        <begin position="191"/>
        <end position="207"/>
    </location>
</feature>
<feature type="transmembrane region" description="Helical" evidence="1">
    <location>
        <begin position="309"/>
        <end position="328"/>
    </location>
</feature>
<dbReference type="EMBL" id="PREZ01000001">
    <property type="protein sequence ID" value="PPA72402.1"/>
    <property type="molecule type" value="Genomic_DNA"/>
</dbReference>
<keyword evidence="1" id="KW-1133">Transmembrane helix</keyword>
<accession>A0A2S5GH68</accession>
<keyword evidence="3" id="KW-1185">Reference proteome</keyword>
<keyword evidence="1" id="KW-0472">Membrane</keyword>
<dbReference type="Pfam" id="PF05975">
    <property type="entry name" value="EcsB"/>
    <property type="match status" value="1"/>
</dbReference>
<organism evidence="2 3">
    <name type="scientific">Jeotgalibacillus proteolyticus</name>
    <dbReference type="NCBI Taxonomy" id="2082395"/>
    <lineage>
        <taxon>Bacteria</taxon>
        <taxon>Bacillati</taxon>
        <taxon>Bacillota</taxon>
        <taxon>Bacilli</taxon>
        <taxon>Bacillales</taxon>
        <taxon>Caryophanaceae</taxon>
        <taxon>Jeotgalibacillus</taxon>
    </lineage>
</organism>
<feature type="transmembrane region" description="Helical" evidence="1">
    <location>
        <begin position="132"/>
        <end position="156"/>
    </location>
</feature>
<keyword evidence="1" id="KW-0812">Transmembrane</keyword>
<gene>
    <name evidence="2" type="ORF">C4B60_03230</name>
</gene>
<dbReference type="InterPro" id="IPR010288">
    <property type="entry name" value="EcsB_ABC"/>
</dbReference>
<proteinExistence type="predicted"/>
<dbReference type="OrthoDB" id="2447941at2"/>
<feature type="transmembrane region" description="Helical" evidence="1">
    <location>
        <begin position="57"/>
        <end position="77"/>
    </location>
</feature>